<dbReference type="Pfam" id="PF08424">
    <property type="entry name" value="NRDE-2"/>
    <property type="match status" value="1"/>
</dbReference>
<keyword evidence="3" id="KW-0539">Nucleus</keyword>
<protein>
    <recommendedName>
        <fullName evidence="7">NRDE-2, necessary for RNA interference, domain containing</fullName>
    </recommendedName>
</protein>
<dbReference type="GO" id="GO:1902369">
    <property type="term" value="P:negative regulation of RNA catabolic process"/>
    <property type="evidence" value="ECO:0007669"/>
    <property type="project" value="TreeGrafter"/>
</dbReference>
<proteinExistence type="inferred from homology"/>
<comment type="caution">
    <text evidence="5">The sequence shown here is derived from an EMBL/GenBank/DDBJ whole genome shotgun (WGS) entry which is preliminary data.</text>
</comment>
<evidence type="ECO:0000313" key="6">
    <source>
        <dbReference type="Proteomes" id="UP001148018"/>
    </source>
</evidence>
<dbReference type="EMBL" id="JANIIK010000035">
    <property type="protein sequence ID" value="KAJ3613176.1"/>
    <property type="molecule type" value="Genomic_DNA"/>
</dbReference>
<comment type="similarity">
    <text evidence="2">Belongs to the NRDE2 family.</text>
</comment>
<sequence length="999" mass="111880">MSQVYPSDLKREQEREREKVAPLASRFSWLDDVRSPTEQPFCVDRKPDPANWTYKSLYRGDIAKYRRKGKSSLGLDPRFQEISWEESAQSVKKKKAEVKRRAADRYFSTVRKRLHTSSANPLGVYDAGTALWAQGKGKQEQPEDQNQATAEDQRAASLSEKTGDFNRRLREQPGDTRLWLEFIRYQDEQSAAVFGGGQADSAERRRASYRAVLEKKLSVAERAVASNPACVALQLERLRLCRELWEPAALAKEWKKLVFLHPNSPSLWREYLLFTQSHFSTFTVSRVNAAYGKCLSTLSAVQDGSMVSHLAIPGTDEEMLDLFVQQCHFLRQCGHSEKAVSLFQALLDFTFFQPDAVRGLSTKQQVEFFEPFWDSGEARVGEEGARGWRAWMLQQERGGWLQPSAVEDCEDPDRQVLFDDIGPSLIRLPSPELQLRLLLSFLWFVGMPVDHVLLTTPSQSSLLLEDLALLTQGSDPQRPLTGYDLPDTGIHSVGHMTTLQGSRKWAGLGKQGEGFLTNAFHLLLPQLPASQRAALSLCWIRYEKLKVLRCLCGSTKKRLRSQGKTSKRMAKRLLKEPDNRSAPALWREYGHLEWVLGNLDDARKVFSAATGMGGAKGLADPAFCDLCLLWAQLECEDGAKGGGKGGLGDVTSSPAVGVLTRLTEGNNAAGTTPATPLSPVSVLKARRSYEQALTDRLSALDKAFRKWKEEKKDSLADGPKLRGLVGCYALFQHLTVGVEAANVVYSQAREGMEGLHGALTLDSDQHTDDSRDPAVARKEASPLWAKRLALECEALAVQQAALLRYHLSTSVFPLATLRHALTSSLSMWPQSAPLWTLYIQVENRYHSAGRARRFFHSVTRGRQDVVPRLFAIVAEQQRKQLVDATQRSESGDAALPILPENGLGNRIRGLFGNAILSETGTHCPLVWRMYMHFLVSEGKVDSAKAIFYKALQNVPWSKGLYMDAVQLFPGHLQEFVDLMTEKELRLRLPLEELDILLED</sequence>
<accession>A0A9Q0ETN9</accession>
<dbReference type="Proteomes" id="UP001148018">
    <property type="component" value="Unassembled WGS sequence"/>
</dbReference>
<dbReference type="FunFam" id="1.25.40.10:FF:001107">
    <property type="entry name" value="Protein NRDE2-like protein"/>
    <property type="match status" value="1"/>
</dbReference>
<dbReference type="CDD" id="cd22200">
    <property type="entry name" value="NRDE2_MID"/>
    <property type="match status" value="1"/>
</dbReference>
<dbReference type="OrthoDB" id="297219at2759"/>
<evidence type="ECO:0000256" key="4">
    <source>
        <dbReference type="SAM" id="MobiDB-lite"/>
    </source>
</evidence>
<name>A0A9Q0ETN9_9TELE</name>
<organism evidence="5 6">
    <name type="scientific">Muraenolepis orangiensis</name>
    <name type="common">Patagonian moray cod</name>
    <dbReference type="NCBI Taxonomy" id="630683"/>
    <lineage>
        <taxon>Eukaryota</taxon>
        <taxon>Metazoa</taxon>
        <taxon>Chordata</taxon>
        <taxon>Craniata</taxon>
        <taxon>Vertebrata</taxon>
        <taxon>Euteleostomi</taxon>
        <taxon>Actinopterygii</taxon>
        <taxon>Neopterygii</taxon>
        <taxon>Teleostei</taxon>
        <taxon>Neoteleostei</taxon>
        <taxon>Acanthomorphata</taxon>
        <taxon>Zeiogadaria</taxon>
        <taxon>Gadariae</taxon>
        <taxon>Gadiformes</taxon>
        <taxon>Muraenolepidoidei</taxon>
        <taxon>Muraenolepididae</taxon>
        <taxon>Muraenolepis</taxon>
    </lineage>
</organism>
<evidence type="ECO:0008006" key="7">
    <source>
        <dbReference type="Google" id="ProtNLM"/>
    </source>
</evidence>
<evidence type="ECO:0000313" key="5">
    <source>
        <dbReference type="EMBL" id="KAJ3613176.1"/>
    </source>
</evidence>
<reference evidence="5" key="1">
    <citation type="submission" date="2022-07" db="EMBL/GenBank/DDBJ databases">
        <title>Chromosome-level genome of Muraenolepis orangiensis.</title>
        <authorList>
            <person name="Kim J."/>
        </authorList>
    </citation>
    <scope>NUCLEOTIDE SEQUENCE</scope>
    <source>
        <strain evidence="5">KU_S4_2022</strain>
        <tissue evidence="5">Muscle</tissue>
    </source>
</reference>
<dbReference type="Gene3D" id="1.25.40.10">
    <property type="entry name" value="Tetratricopeptide repeat domain"/>
    <property type="match status" value="2"/>
</dbReference>
<dbReference type="GO" id="GO:0071013">
    <property type="term" value="C:catalytic step 2 spliceosome"/>
    <property type="evidence" value="ECO:0007669"/>
    <property type="project" value="TreeGrafter"/>
</dbReference>
<evidence type="ECO:0000256" key="2">
    <source>
        <dbReference type="ARBA" id="ARBA00009265"/>
    </source>
</evidence>
<gene>
    <name evidence="5" type="ORF">NHX12_019428</name>
</gene>
<dbReference type="PANTHER" id="PTHR13471">
    <property type="entry name" value="TETRATRICOPEPTIDE-LIKE HELICAL"/>
    <property type="match status" value="1"/>
</dbReference>
<dbReference type="PANTHER" id="PTHR13471:SF0">
    <property type="entry name" value="NUCLEAR EXOSOME REGULATOR NRDE2"/>
    <property type="match status" value="1"/>
</dbReference>
<dbReference type="InterPro" id="IPR013633">
    <property type="entry name" value="NRDE-2"/>
</dbReference>
<dbReference type="AlphaFoldDB" id="A0A9Q0ETN9"/>
<feature type="region of interest" description="Disordered" evidence="4">
    <location>
        <begin position="134"/>
        <end position="166"/>
    </location>
</feature>
<keyword evidence="6" id="KW-1185">Reference proteome</keyword>
<evidence type="ECO:0000256" key="3">
    <source>
        <dbReference type="ARBA" id="ARBA00023242"/>
    </source>
</evidence>
<dbReference type="InterPro" id="IPR011990">
    <property type="entry name" value="TPR-like_helical_dom_sf"/>
</dbReference>
<dbReference type="GO" id="GO:0031048">
    <property type="term" value="P:regulatory ncRNA-mediated heterochromatin formation"/>
    <property type="evidence" value="ECO:0007669"/>
    <property type="project" value="TreeGrafter"/>
</dbReference>
<evidence type="ECO:0000256" key="1">
    <source>
        <dbReference type="ARBA" id="ARBA00004123"/>
    </source>
</evidence>
<comment type="subcellular location">
    <subcellularLocation>
        <location evidence="1">Nucleus</location>
    </subcellularLocation>
</comment>